<gene>
    <name evidence="1" type="ORF">FisN_8Lh196</name>
</gene>
<protein>
    <submittedName>
        <fullName evidence="1">Dehydrogenase/reductase SDR family member 12</fullName>
    </submittedName>
</protein>
<dbReference type="PANTHER" id="PTHR44656">
    <property type="entry name" value="DEHYDROGENASE/REDUCTASE SDR FAMILY MEMBER 12"/>
    <property type="match status" value="1"/>
</dbReference>
<dbReference type="EMBL" id="BDSP01000092">
    <property type="protein sequence ID" value="GAX15504.1"/>
    <property type="molecule type" value="Genomic_DNA"/>
</dbReference>
<comment type="caution">
    <text evidence="1">The sequence shown here is derived from an EMBL/GenBank/DDBJ whole genome shotgun (WGS) entry which is preliminary data.</text>
</comment>
<keyword evidence="2" id="KW-1185">Reference proteome</keyword>
<dbReference type="SUPFAM" id="SSF51735">
    <property type="entry name" value="NAD(P)-binding Rossmann-fold domains"/>
    <property type="match status" value="1"/>
</dbReference>
<evidence type="ECO:0000313" key="1">
    <source>
        <dbReference type="EMBL" id="GAX15504.1"/>
    </source>
</evidence>
<dbReference type="InParanoid" id="A0A1Z5JND7"/>
<evidence type="ECO:0000313" key="2">
    <source>
        <dbReference type="Proteomes" id="UP000198406"/>
    </source>
</evidence>
<proteinExistence type="predicted"/>
<dbReference type="PANTHER" id="PTHR44656:SF7">
    <property type="entry name" value="DEHYDROGENASE_REDUCTASE SDR FAMILY MEMBER 12"/>
    <property type="match status" value="1"/>
</dbReference>
<dbReference type="OrthoDB" id="417891at2759"/>
<accession>A0A1Z5JND7</accession>
<name>A0A1Z5JND7_FISSO</name>
<dbReference type="InterPro" id="IPR052992">
    <property type="entry name" value="SDR_member_12"/>
</dbReference>
<dbReference type="InterPro" id="IPR002347">
    <property type="entry name" value="SDR_fam"/>
</dbReference>
<organism evidence="1 2">
    <name type="scientific">Fistulifera solaris</name>
    <name type="common">Oleaginous diatom</name>
    <dbReference type="NCBI Taxonomy" id="1519565"/>
    <lineage>
        <taxon>Eukaryota</taxon>
        <taxon>Sar</taxon>
        <taxon>Stramenopiles</taxon>
        <taxon>Ochrophyta</taxon>
        <taxon>Bacillariophyta</taxon>
        <taxon>Bacillariophyceae</taxon>
        <taxon>Bacillariophycidae</taxon>
        <taxon>Naviculales</taxon>
        <taxon>Naviculaceae</taxon>
        <taxon>Fistulifera</taxon>
    </lineage>
</organism>
<dbReference type="Proteomes" id="UP000198406">
    <property type="component" value="Unassembled WGS sequence"/>
</dbReference>
<dbReference type="Pfam" id="PF00106">
    <property type="entry name" value="adh_short"/>
    <property type="match status" value="1"/>
</dbReference>
<dbReference type="Gene3D" id="3.40.50.720">
    <property type="entry name" value="NAD(P)-binding Rossmann-like Domain"/>
    <property type="match status" value="1"/>
</dbReference>
<dbReference type="AlphaFoldDB" id="A0A1Z5JND7"/>
<reference evidence="1 2" key="1">
    <citation type="journal article" date="2015" name="Plant Cell">
        <title>Oil accumulation by the oleaginous diatom Fistulifera solaris as revealed by the genome and transcriptome.</title>
        <authorList>
            <person name="Tanaka T."/>
            <person name="Maeda Y."/>
            <person name="Veluchamy A."/>
            <person name="Tanaka M."/>
            <person name="Abida H."/>
            <person name="Marechal E."/>
            <person name="Bowler C."/>
            <person name="Muto M."/>
            <person name="Sunaga Y."/>
            <person name="Tanaka M."/>
            <person name="Yoshino T."/>
            <person name="Taniguchi T."/>
            <person name="Fukuda Y."/>
            <person name="Nemoto M."/>
            <person name="Matsumoto M."/>
            <person name="Wong P.S."/>
            <person name="Aburatani S."/>
            <person name="Fujibuchi W."/>
        </authorList>
    </citation>
    <scope>NUCLEOTIDE SEQUENCE [LARGE SCALE GENOMIC DNA]</scope>
    <source>
        <strain evidence="1 2">JPCC DA0580</strain>
    </source>
</reference>
<dbReference type="PRINTS" id="PR00081">
    <property type="entry name" value="GDHRDH"/>
</dbReference>
<dbReference type="InterPro" id="IPR036291">
    <property type="entry name" value="NAD(P)-bd_dom_sf"/>
</dbReference>
<sequence length="355" mass="39180">MGQSISSTQFFLYGKKHFTQTGYLRHIQDYKDPVQKAAAIPLHHADADGTDLTEKVVVVTGANSGLGKEIATYAAAKGAKVYMLCRSQERAVAAKEDMIQHIATYDSSPSSSSSSSSLSSLRDRLHIVLVDVAELQQVRQAVQQLQKQESKVDALVCNAGVLLNERKETSEGNEATFASHLLGGSYLLSQLLLPQLKAAQGRCIFVTSGGMYNFKLPSWNVLTSAPGEKYNGVNVYAYAKRAQVLLAERLKETEPKVQWVTVHPGWSDTPAVDEAFGDQKKYLHPLREPWQGAEGVTWLVGTKRENIQSGEFYLDRKTQPKHLAGPFFTEGRYTKNSKSDVDELMKNLKKAAGLE</sequence>